<reference evidence="1" key="1">
    <citation type="submission" date="2021-03" db="EMBL/GenBank/DDBJ databases">
        <title>Chromosome level genome of the anhydrobiotic midge Polypedilum vanderplanki.</title>
        <authorList>
            <person name="Yoshida Y."/>
            <person name="Kikawada T."/>
            <person name="Gusev O."/>
        </authorList>
    </citation>
    <scope>NUCLEOTIDE SEQUENCE</scope>
    <source>
        <strain evidence="1">NIAS01</strain>
        <tissue evidence="1">Whole body or cell culture</tissue>
    </source>
</reference>
<dbReference type="EMBL" id="JADBJN010000002">
    <property type="protein sequence ID" value="KAG5674902.1"/>
    <property type="molecule type" value="Genomic_DNA"/>
</dbReference>
<dbReference type="AlphaFoldDB" id="A0A9J6C0A5"/>
<dbReference type="Proteomes" id="UP001107558">
    <property type="component" value="Chromosome 2"/>
</dbReference>
<comment type="caution">
    <text evidence="1">The sequence shown here is derived from an EMBL/GenBank/DDBJ whole genome shotgun (WGS) entry which is preliminary data.</text>
</comment>
<sequence>MNLKAILSKIFPIYLGQQTAKIEENKETSFAESLNDNNKMILRAFTKLNHEYQELLNNASSDYDEILIYEKFTSELNNIFHRMLKHLDMKDKKLEILTQLIENQEEILSDVEFGEYQSYDKEDFSEVPIEMKVIKVITEDANRIYKEKKTNIEKIYDKIKDSKDLEEIIDELDTAFKSKKKKFEESKILDE</sequence>
<evidence type="ECO:0000313" key="2">
    <source>
        <dbReference type="Proteomes" id="UP001107558"/>
    </source>
</evidence>
<keyword evidence="2" id="KW-1185">Reference proteome</keyword>
<gene>
    <name evidence="1" type="ORF">PVAND_004847</name>
</gene>
<organism evidence="1 2">
    <name type="scientific">Polypedilum vanderplanki</name>
    <name type="common">Sleeping chironomid midge</name>
    <dbReference type="NCBI Taxonomy" id="319348"/>
    <lineage>
        <taxon>Eukaryota</taxon>
        <taxon>Metazoa</taxon>
        <taxon>Ecdysozoa</taxon>
        <taxon>Arthropoda</taxon>
        <taxon>Hexapoda</taxon>
        <taxon>Insecta</taxon>
        <taxon>Pterygota</taxon>
        <taxon>Neoptera</taxon>
        <taxon>Endopterygota</taxon>
        <taxon>Diptera</taxon>
        <taxon>Nematocera</taxon>
        <taxon>Chironomoidea</taxon>
        <taxon>Chironomidae</taxon>
        <taxon>Chironominae</taxon>
        <taxon>Polypedilum</taxon>
        <taxon>Polypedilum</taxon>
    </lineage>
</organism>
<accession>A0A9J6C0A5</accession>
<protein>
    <submittedName>
        <fullName evidence="1">Uncharacterized protein</fullName>
    </submittedName>
</protein>
<evidence type="ECO:0000313" key="1">
    <source>
        <dbReference type="EMBL" id="KAG5674902.1"/>
    </source>
</evidence>
<proteinExistence type="predicted"/>
<name>A0A9J6C0A5_POLVA</name>